<dbReference type="GeneID" id="102036569"/>
<evidence type="ECO:0000259" key="17">
    <source>
        <dbReference type="PROSITE" id="PS51011"/>
    </source>
</evidence>
<evidence type="ECO:0000256" key="11">
    <source>
        <dbReference type="ARBA" id="ARBA00023002"/>
    </source>
</evidence>
<dbReference type="Gene3D" id="1.10.150.60">
    <property type="entry name" value="ARID DNA-binding domain"/>
    <property type="match status" value="1"/>
</dbReference>
<evidence type="ECO:0000256" key="1">
    <source>
        <dbReference type="ARBA" id="ARBA00001954"/>
    </source>
</evidence>
<evidence type="ECO:0000313" key="18">
    <source>
        <dbReference type="Proteomes" id="UP000504602"/>
    </source>
</evidence>
<feature type="non-terminal residue" evidence="19">
    <location>
        <position position="1"/>
    </location>
</feature>
<sequence>AQTRVKLNYLDQIAKFWEIQGSSLKIPNVERRILDLYSLSKVVMEEGGYEAICKDRRWARVAQRLSYPSGKNIGSLLRAHYERIIYPYEMYQSGANLVQCHARPFESEEKDREYKPHSIPLRQSVQPSKFNSYGRRAKRLQQEPEPTEEDIEKNPELKKLQIYGAGPKMLGLGLVAKDKTMRKKGIGDPPRDEVQGLLGPPKSFWDPLWFFWDIFYLFWRTPIVLMGASLPTVCLGCFPNSFGFFRDSLSFLSPLSFGSHPPQSFG</sequence>
<keyword evidence="6" id="KW-0677">Repeat</keyword>
<feature type="non-terminal residue" evidence="19">
    <location>
        <position position="266"/>
    </location>
</feature>
<name>A0A6I9Z9Q0_GEOFO</name>
<dbReference type="KEGG" id="gfr:102036569"/>
<dbReference type="InParanoid" id="A0A6I9Z9Q0"/>
<dbReference type="CDD" id="cd16875">
    <property type="entry name" value="ARID_KDM5C_5D"/>
    <property type="match status" value="1"/>
</dbReference>
<dbReference type="GO" id="GO:0008270">
    <property type="term" value="F:zinc ion binding"/>
    <property type="evidence" value="ECO:0007669"/>
    <property type="project" value="UniProtKB-KW"/>
</dbReference>
<dbReference type="GO" id="GO:0006357">
    <property type="term" value="P:regulation of transcription by RNA polymerase II"/>
    <property type="evidence" value="ECO:0007669"/>
    <property type="project" value="TreeGrafter"/>
</dbReference>
<evidence type="ECO:0000256" key="13">
    <source>
        <dbReference type="ARBA" id="ARBA00023015"/>
    </source>
</evidence>
<dbReference type="InterPro" id="IPR036431">
    <property type="entry name" value="ARID_dom_sf"/>
</dbReference>
<dbReference type="EC" id="1.14.11.67" evidence="4"/>
<keyword evidence="13" id="KW-0805">Transcription regulation</keyword>
<protein>
    <recommendedName>
        <fullName evidence="4">[histone H3]-trimethyl-L-lysine(4) demethylase</fullName>
        <ecNumber evidence="4">1.14.11.67</ecNumber>
    </recommendedName>
</protein>
<feature type="domain" description="ARID" evidence="17">
    <location>
        <begin position="3"/>
        <end position="93"/>
    </location>
</feature>
<evidence type="ECO:0000256" key="12">
    <source>
        <dbReference type="ARBA" id="ARBA00023004"/>
    </source>
</evidence>
<evidence type="ECO:0000256" key="7">
    <source>
        <dbReference type="ARBA" id="ARBA00022771"/>
    </source>
</evidence>
<dbReference type="SUPFAM" id="SSF46774">
    <property type="entry name" value="ARID-like"/>
    <property type="match status" value="1"/>
</dbReference>
<keyword evidence="10" id="KW-0223">Dioxygenase</keyword>
<dbReference type="GO" id="GO:0034647">
    <property type="term" value="F:histone H3K4me/H3K4me2/H3K4me3 demethylase activity"/>
    <property type="evidence" value="ECO:0007669"/>
    <property type="project" value="UniProtKB-EC"/>
</dbReference>
<dbReference type="FunFam" id="1.10.150.60:FF:000001">
    <property type="entry name" value="Putative lysine-specific demethylase 5b"/>
    <property type="match status" value="1"/>
</dbReference>
<comment type="catalytic activity">
    <reaction evidence="16">
        <text>N(6),N(6),N(6)-trimethyl-L-lysyl(4)-[histone H3] + 3 2-oxoglutarate + 3 O2 = L-lysyl(4)-[histone H3] + 3 formaldehyde + 3 succinate + 3 CO2</text>
        <dbReference type="Rhea" id="RHEA:60208"/>
        <dbReference type="Rhea" id="RHEA-COMP:15537"/>
        <dbReference type="Rhea" id="RHEA-COMP:15547"/>
        <dbReference type="ChEBI" id="CHEBI:15379"/>
        <dbReference type="ChEBI" id="CHEBI:16526"/>
        <dbReference type="ChEBI" id="CHEBI:16810"/>
        <dbReference type="ChEBI" id="CHEBI:16842"/>
        <dbReference type="ChEBI" id="CHEBI:29969"/>
        <dbReference type="ChEBI" id="CHEBI:30031"/>
        <dbReference type="ChEBI" id="CHEBI:61961"/>
        <dbReference type="EC" id="1.14.11.67"/>
    </reaction>
</comment>
<dbReference type="AlphaFoldDB" id="A0A6I9Z9Q0"/>
<proteinExistence type="inferred from homology"/>
<dbReference type="SMART" id="SM01014">
    <property type="entry name" value="ARID"/>
    <property type="match status" value="1"/>
</dbReference>
<dbReference type="SMART" id="SM00501">
    <property type="entry name" value="BRIGHT"/>
    <property type="match status" value="1"/>
</dbReference>
<evidence type="ECO:0000256" key="3">
    <source>
        <dbReference type="ARBA" id="ARBA00006801"/>
    </source>
</evidence>
<evidence type="ECO:0000256" key="8">
    <source>
        <dbReference type="ARBA" id="ARBA00022833"/>
    </source>
</evidence>
<comment type="cofactor">
    <cofactor evidence="1">
        <name>Fe(2+)</name>
        <dbReference type="ChEBI" id="CHEBI:29033"/>
    </cofactor>
</comment>
<keyword evidence="9" id="KW-0156">Chromatin regulator</keyword>
<evidence type="ECO:0000256" key="4">
    <source>
        <dbReference type="ARBA" id="ARBA00012902"/>
    </source>
</evidence>
<comment type="similarity">
    <text evidence="3">Belongs to the JARID1 histone demethylase family.</text>
</comment>
<accession>A0A6I9Z9Q0</accession>
<dbReference type="PROSITE" id="PS51011">
    <property type="entry name" value="ARID"/>
    <property type="match status" value="1"/>
</dbReference>
<keyword evidence="15" id="KW-0539">Nucleus</keyword>
<dbReference type="Pfam" id="PF01388">
    <property type="entry name" value="ARID"/>
    <property type="match status" value="1"/>
</dbReference>
<evidence type="ECO:0000256" key="14">
    <source>
        <dbReference type="ARBA" id="ARBA00023163"/>
    </source>
</evidence>
<reference evidence="19" key="1">
    <citation type="submission" date="2025-08" db="UniProtKB">
        <authorList>
            <consortium name="RefSeq"/>
        </authorList>
    </citation>
    <scope>IDENTIFICATION</scope>
</reference>
<dbReference type="PANTHER" id="PTHR13964">
    <property type="entry name" value="RBP-RELATED"/>
    <property type="match status" value="1"/>
</dbReference>
<evidence type="ECO:0000256" key="9">
    <source>
        <dbReference type="ARBA" id="ARBA00022853"/>
    </source>
</evidence>
<evidence type="ECO:0000313" key="19">
    <source>
        <dbReference type="RefSeq" id="XP_014167108.2"/>
    </source>
</evidence>
<dbReference type="RefSeq" id="XP_014167108.2">
    <property type="nucleotide sequence ID" value="XM_014311633.2"/>
</dbReference>
<dbReference type="Proteomes" id="UP000504602">
    <property type="component" value="Unplaced"/>
</dbReference>
<evidence type="ECO:0000256" key="15">
    <source>
        <dbReference type="ARBA" id="ARBA00023242"/>
    </source>
</evidence>
<evidence type="ECO:0000256" key="16">
    <source>
        <dbReference type="ARBA" id="ARBA00048734"/>
    </source>
</evidence>
<keyword evidence="5" id="KW-0479">Metal-binding</keyword>
<gene>
    <name evidence="19" type="primary">LOC102036569</name>
</gene>
<keyword evidence="7" id="KW-0863">Zinc-finger</keyword>
<keyword evidence="11" id="KW-0560">Oxidoreductase</keyword>
<dbReference type="InterPro" id="IPR001606">
    <property type="entry name" value="ARID_dom"/>
</dbReference>
<dbReference type="GO" id="GO:0000976">
    <property type="term" value="F:transcription cis-regulatory region binding"/>
    <property type="evidence" value="ECO:0007669"/>
    <property type="project" value="TreeGrafter"/>
</dbReference>
<dbReference type="GO" id="GO:0005634">
    <property type="term" value="C:nucleus"/>
    <property type="evidence" value="ECO:0007669"/>
    <property type="project" value="UniProtKB-SubCell"/>
</dbReference>
<dbReference type="InterPro" id="IPR051232">
    <property type="entry name" value="ARID/SWI1_ChromRemod"/>
</dbReference>
<keyword evidence="14" id="KW-0804">Transcription</keyword>
<evidence type="ECO:0000256" key="2">
    <source>
        <dbReference type="ARBA" id="ARBA00004123"/>
    </source>
</evidence>
<comment type="subcellular location">
    <subcellularLocation>
        <location evidence="2">Nucleus</location>
    </subcellularLocation>
</comment>
<keyword evidence="18" id="KW-1185">Reference proteome</keyword>
<dbReference type="PANTHER" id="PTHR13964:SF27">
    <property type="entry name" value="HAT-TRICK, ISOFORM D"/>
    <property type="match status" value="1"/>
</dbReference>
<evidence type="ECO:0000256" key="6">
    <source>
        <dbReference type="ARBA" id="ARBA00022737"/>
    </source>
</evidence>
<keyword evidence="12" id="KW-0408">Iron</keyword>
<evidence type="ECO:0000256" key="10">
    <source>
        <dbReference type="ARBA" id="ARBA00022964"/>
    </source>
</evidence>
<keyword evidence="8" id="KW-0862">Zinc</keyword>
<dbReference type="OrthoDB" id="1678912at2759"/>
<evidence type="ECO:0000256" key="5">
    <source>
        <dbReference type="ARBA" id="ARBA00022723"/>
    </source>
</evidence>
<organism evidence="18 19">
    <name type="scientific">Geospiza fortis</name>
    <name type="common">Medium ground-finch</name>
    <dbReference type="NCBI Taxonomy" id="48883"/>
    <lineage>
        <taxon>Eukaryota</taxon>
        <taxon>Metazoa</taxon>
        <taxon>Chordata</taxon>
        <taxon>Craniata</taxon>
        <taxon>Vertebrata</taxon>
        <taxon>Euteleostomi</taxon>
        <taxon>Archelosauria</taxon>
        <taxon>Archosauria</taxon>
        <taxon>Dinosauria</taxon>
        <taxon>Saurischia</taxon>
        <taxon>Theropoda</taxon>
        <taxon>Coelurosauria</taxon>
        <taxon>Aves</taxon>
        <taxon>Neognathae</taxon>
        <taxon>Neoaves</taxon>
        <taxon>Telluraves</taxon>
        <taxon>Australaves</taxon>
        <taxon>Passeriformes</taxon>
        <taxon>Thraupidae</taxon>
        <taxon>Geospiza</taxon>
    </lineage>
</organism>